<dbReference type="AlphaFoldDB" id="A0A6J6R432"/>
<name>A0A6J6R432_9ZZZZ</name>
<dbReference type="GO" id="GO:0006631">
    <property type="term" value="P:fatty acid metabolic process"/>
    <property type="evidence" value="ECO:0007669"/>
    <property type="project" value="TreeGrafter"/>
</dbReference>
<protein>
    <submittedName>
        <fullName evidence="3">Unannotated protein</fullName>
    </submittedName>
</protein>
<dbReference type="SUPFAM" id="SSF56801">
    <property type="entry name" value="Acetyl-CoA synthetase-like"/>
    <property type="match status" value="1"/>
</dbReference>
<dbReference type="PANTHER" id="PTHR43201">
    <property type="entry name" value="ACYL-COA SYNTHETASE"/>
    <property type="match status" value="1"/>
</dbReference>
<dbReference type="InterPro" id="IPR025110">
    <property type="entry name" value="AMP-bd_C"/>
</dbReference>
<dbReference type="PROSITE" id="PS00455">
    <property type="entry name" value="AMP_BINDING"/>
    <property type="match status" value="1"/>
</dbReference>
<feature type="domain" description="AMP-dependent synthetase/ligase" evidence="1">
    <location>
        <begin position="19"/>
        <end position="368"/>
    </location>
</feature>
<dbReference type="InterPro" id="IPR000873">
    <property type="entry name" value="AMP-dep_synth/lig_dom"/>
</dbReference>
<reference evidence="3" key="1">
    <citation type="submission" date="2020-05" db="EMBL/GenBank/DDBJ databases">
        <authorList>
            <person name="Chiriac C."/>
            <person name="Salcher M."/>
            <person name="Ghai R."/>
            <person name="Kavagutti S V."/>
        </authorList>
    </citation>
    <scope>NUCLEOTIDE SEQUENCE</scope>
</reference>
<dbReference type="PANTHER" id="PTHR43201:SF32">
    <property type="entry name" value="2-SUCCINYLBENZOATE--COA LIGASE, CHLOROPLASTIC_PEROXISOMAL"/>
    <property type="match status" value="1"/>
</dbReference>
<dbReference type="Gene3D" id="3.40.50.12780">
    <property type="entry name" value="N-terminal domain of ligase-like"/>
    <property type="match status" value="1"/>
</dbReference>
<dbReference type="Pfam" id="PF00501">
    <property type="entry name" value="AMP-binding"/>
    <property type="match status" value="1"/>
</dbReference>
<organism evidence="3">
    <name type="scientific">freshwater metagenome</name>
    <dbReference type="NCBI Taxonomy" id="449393"/>
    <lineage>
        <taxon>unclassified sequences</taxon>
        <taxon>metagenomes</taxon>
        <taxon>ecological metagenomes</taxon>
    </lineage>
</organism>
<proteinExistence type="predicted"/>
<dbReference type="InterPro" id="IPR020845">
    <property type="entry name" value="AMP-binding_CS"/>
</dbReference>
<dbReference type="Gene3D" id="3.30.300.30">
    <property type="match status" value="1"/>
</dbReference>
<evidence type="ECO:0000313" key="3">
    <source>
        <dbReference type="EMBL" id="CAB4716268.1"/>
    </source>
</evidence>
<dbReference type="EMBL" id="CAEZYA010000065">
    <property type="protein sequence ID" value="CAB4716268.1"/>
    <property type="molecule type" value="Genomic_DNA"/>
</dbReference>
<evidence type="ECO:0000259" key="2">
    <source>
        <dbReference type="Pfam" id="PF13193"/>
    </source>
</evidence>
<sequence>MDDLQKNVSPVGFWVVAPSRRDRLGIIDATGESLTFGEMYDRINQVSHLFRRKGMKVGDTIAVIARNRVDTIVVHLAAMQSGLYYTPINYHSVVPEIEYIFKDSETSLVICDQDFAAVVRQASDAVNIPADRRIVLGVADGFESLREAIAGEPTSLPTDRIGGQILQYTSGTTGRPKGVRRKITNVDADTAAASLRWVLEMYGIDPSKPGTMLTTTPIYHTAGLNLTTLAIHFGVSIVMMDRWTPELMLELIEQYKINMTVVVPTQFVRLLKLEQEARNSRDISSLEWVVHGAAPCSPEIKRQMIEWWGPIIFEYYGSTEVGGTFVTSADWLSHPGTVGKPGPVTKLRVLNELDAEVPTGTVGRIFMRQGDDQIEYLHDPEKTLKSRVRDMMTVGDIGWVDDDGFLYLAGRTSEVIIVGGVNIYPAEVENVILGHGSVADVCVVGVPNEEYGEEVFAAIVLRGSDQGASETVKGKLREEIENLCFDQLAKFKCPRRIEFRSDLPRDPNGKLYRKKVRDPFWESAQRSI</sequence>
<dbReference type="GO" id="GO:0031956">
    <property type="term" value="F:medium-chain fatty acid-CoA ligase activity"/>
    <property type="evidence" value="ECO:0007669"/>
    <property type="project" value="TreeGrafter"/>
</dbReference>
<gene>
    <name evidence="3" type="ORF">UFOPK2627_01314</name>
</gene>
<evidence type="ECO:0000259" key="1">
    <source>
        <dbReference type="Pfam" id="PF00501"/>
    </source>
</evidence>
<feature type="domain" description="AMP-binding enzyme C-terminal" evidence="2">
    <location>
        <begin position="427"/>
        <end position="510"/>
    </location>
</feature>
<accession>A0A6J6R432</accession>
<dbReference type="InterPro" id="IPR042099">
    <property type="entry name" value="ANL_N_sf"/>
</dbReference>
<dbReference type="Pfam" id="PF13193">
    <property type="entry name" value="AMP-binding_C"/>
    <property type="match status" value="1"/>
</dbReference>
<dbReference type="InterPro" id="IPR045851">
    <property type="entry name" value="AMP-bd_C_sf"/>
</dbReference>